<keyword evidence="1" id="KW-0521">NADP</keyword>
<dbReference type="Proteomes" id="UP000800036">
    <property type="component" value="Unassembled WGS sequence"/>
</dbReference>
<evidence type="ECO:0000313" key="4">
    <source>
        <dbReference type="EMBL" id="KAF1968810.1"/>
    </source>
</evidence>
<dbReference type="InterPro" id="IPR008030">
    <property type="entry name" value="NmrA-like"/>
</dbReference>
<accession>A0A6A5UWK5</accession>
<reference evidence="4" key="1">
    <citation type="journal article" date="2020" name="Stud. Mycol.">
        <title>101 Dothideomycetes genomes: a test case for predicting lifestyles and emergence of pathogens.</title>
        <authorList>
            <person name="Haridas S."/>
            <person name="Albert R."/>
            <person name="Binder M."/>
            <person name="Bloem J."/>
            <person name="Labutti K."/>
            <person name="Salamov A."/>
            <person name="Andreopoulos B."/>
            <person name="Baker S."/>
            <person name="Barry K."/>
            <person name="Bills G."/>
            <person name="Bluhm B."/>
            <person name="Cannon C."/>
            <person name="Castanera R."/>
            <person name="Culley D."/>
            <person name="Daum C."/>
            <person name="Ezra D."/>
            <person name="Gonzalez J."/>
            <person name="Henrissat B."/>
            <person name="Kuo A."/>
            <person name="Liang C."/>
            <person name="Lipzen A."/>
            <person name="Lutzoni F."/>
            <person name="Magnuson J."/>
            <person name="Mondo S."/>
            <person name="Nolan M."/>
            <person name="Ohm R."/>
            <person name="Pangilinan J."/>
            <person name="Park H.-J."/>
            <person name="Ramirez L."/>
            <person name="Alfaro M."/>
            <person name="Sun H."/>
            <person name="Tritt A."/>
            <person name="Yoshinaga Y."/>
            <person name="Zwiers L.-H."/>
            <person name="Turgeon B."/>
            <person name="Goodwin S."/>
            <person name="Spatafora J."/>
            <person name="Crous P."/>
            <person name="Grigoriev I."/>
        </authorList>
    </citation>
    <scope>NUCLEOTIDE SEQUENCE</scope>
    <source>
        <strain evidence="4">CBS 107.79</strain>
    </source>
</reference>
<evidence type="ECO:0000259" key="3">
    <source>
        <dbReference type="Pfam" id="PF05368"/>
    </source>
</evidence>
<dbReference type="InterPro" id="IPR036291">
    <property type="entry name" value="NAD(P)-bd_dom_sf"/>
</dbReference>
<evidence type="ECO:0000313" key="5">
    <source>
        <dbReference type="Proteomes" id="UP000800036"/>
    </source>
</evidence>
<dbReference type="OrthoDB" id="419598at2759"/>
<dbReference type="PANTHER" id="PTHR47706">
    <property type="entry name" value="NMRA-LIKE FAMILY PROTEIN"/>
    <property type="match status" value="1"/>
</dbReference>
<keyword evidence="5" id="KW-1185">Reference proteome</keyword>
<evidence type="ECO:0000256" key="1">
    <source>
        <dbReference type="ARBA" id="ARBA00022857"/>
    </source>
</evidence>
<name>A0A6A5UWK5_9PLEO</name>
<dbReference type="Pfam" id="PF05368">
    <property type="entry name" value="NmrA"/>
    <property type="match status" value="1"/>
</dbReference>
<organism evidence="4 5">
    <name type="scientific">Bimuria novae-zelandiae CBS 107.79</name>
    <dbReference type="NCBI Taxonomy" id="1447943"/>
    <lineage>
        <taxon>Eukaryota</taxon>
        <taxon>Fungi</taxon>
        <taxon>Dikarya</taxon>
        <taxon>Ascomycota</taxon>
        <taxon>Pezizomycotina</taxon>
        <taxon>Dothideomycetes</taxon>
        <taxon>Pleosporomycetidae</taxon>
        <taxon>Pleosporales</taxon>
        <taxon>Massarineae</taxon>
        <taxon>Didymosphaeriaceae</taxon>
        <taxon>Bimuria</taxon>
    </lineage>
</organism>
<feature type="domain" description="NmrA-like" evidence="3">
    <location>
        <begin position="2"/>
        <end position="298"/>
    </location>
</feature>
<sequence>MLVLIAGITGHIGQHLARHAIAKGLTVRGLSRSPEKLDPSIKLESFIQSKNHYDIPALDAAVKGVDAIIVAYMGLPELQIDGQILLLRAAERAGVRIFHTATWAYDWRKTKLLEHEAYDPFVMFWRTAELTSPIKPIYMFSGVIAEVFFSVEGRADFSPRNGGVFDQEEKCLEYYGTGHEKYQWTTEEDAAKLSIEVIMSEEAKSGNGGFFSAWSGEHSVLEIAEAYKNVHGKPINLKSMGTVEDLEEKALAARAEGTPAGFWGYIGAFYQLFTINKRWVLTDENMFPSVERTSLEEFLKSSNLP</sequence>
<dbReference type="Gene3D" id="3.40.50.720">
    <property type="entry name" value="NAD(P)-binding Rossmann-like Domain"/>
    <property type="match status" value="1"/>
</dbReference>
<gene>
    <name evidence="4" type="ORF">BU23DRAFT_558193</name>
</gene>
<dbReference type="InterPro" id="IPR051609">
    <property type="entry name" value="NmrA/Isoflavone_reductase-like"/>
</dbReference>
<dbReference type="EMBL" id="ML976716">
    <property type="protein sequence ID" value="KAF1968810.1"/>
    <property type="molecule type" value="Genomic_DNA"/>
</dbReference>
<dbReference type="GO" id="GO:0016491">
    <property type="term" value="F:oxidoreductase activity"/>
    <property type="evidence" value="ECO:0007669"/>
    <property type="project" value="UniProtKB-KW"/>
</dbReference>
<dbReference type="AlphaFoldDB" id="A0A6A5UWK5"/>
<protein>
    <submittedName>
        <fullName evidence="4">NAD(P)-binding protein</fullName>
    </submittedName>
</protein>
<dbReference type="PANTHER" id="PTHR47706:SF9">
    <property type="entry name" value="NMRA-LIKE DOMAIN-CONTAINING PROTEIN-RELATED"/>
    <property type="match status" value="1"/>
</dbReference>
<proteinExistence type="predicted"/>
<evidence type="ECO:0000256" key="2">
    <source>
        <dbReference type="ARBA" id="ARBA00023002"/>
    </source>
</evidence>
<keyword evidence="2" id="KW-0560">Oxidoreductase</keyword>
<dbReference type="SUPFAM" id="SSF51735">
    <property type="entry name" value="NAD(P)-binding Rossmann-fold domains"/>
    <property type="match status" value="1"/>
</dbReference>